<dbReference type="Proteomes" id="UP000631034">
    <property type="component" value="Unassembled WGS sequence"/>
</dbReference>
<dbReference type="EMBL" id="JACZHT010000005">
    <property type="protein sequence ID" value="MBE1237445.1"/>
    <property type="molecule type" value="Genomic_DNA"/>
</dbReference>
<sequence length="164" mass="17438">MVSSARHPFIINTFHGPETPEHALGGEAAVAGAPVAGEPGRGAVEITLAAVPSQQFHVLLGGQHCRVRLYLAGETLYLDLDVAETRIASGNPCLHGVGLPRRRTHLFQGRLVFIDTLEGACAPPRPEGLGHRWRLYWIPPADGEGLSSPAAFRSLQGLARGGRA</sequence>
<organism evidence="2 3">
    <name type="scientific">Phaeovibrio sulfidiphilus</name>
    <dbReference type="NCBI Taxonomy" id="1220600"/>
    <lineage>
        <taxon>Bacteria</taxon>
        <taxon>Pseudomonadati</taxon>
        <taxon>Pseudomonadota</taxon>
        <taxon>Alphaproteobacteria</taxon>
        <taxon>Rhodospirillales</taxon>
        <taxon>Rhodospirillaceae</taxon>
        <taxon>Phaeovibrio</taxon>
    </lineage>
</organism>
<dbReference type="InterPro" id="IPR054252">
    <property type="entry name" value="Pam3_gp18"/>
</dbReference>
<keyword evidence="3" id="KW-1185">Reference proteome</keyword>
<evidence type="ECO:0000313" key="3">
    <source>
        <dbReference type="Proteomes" id="UP000631034"/>
    </source>
</evidence>
<dbReference type="AlphaFoldDB" id="A0A8J6YMZ0"/>
<reference evidence="2" key="1">
    <citation type="submission" date="2020-10" db="EMBL/GenBank/DDBJ databases">
        <title>Genome sequence of the unusual species of purple photosynthetic bacteria, Phaeovibrio sulfidiphilus DSM 23193, type strain.</title>
        <authorList>
            <person name="Kyndt J.A."/>
            <person name="Meyer T.E."/>
        </authorList>
    </citation>
    <scope>NUCLEOTIDE SEQUENCE</scope>
    <source>
        <strain evidence="2">DSM 23193</strain>
    </source>
</reference>
<protein>
    <recommendedName>
        <fullName evidence="1">Cyanophage baseplate Pam3 plug gp18 domain-containing protein</fullName>
    </recommendedName>
</protein>
<accession>A0A8J6YMZ0</accession>
<evidence type="ECO:0000313" key="2">
    <source>
        <dbReference type="EMBL" id="MBE1237445.1"/>
    </source>
</evidence>
<dbReference type="Pfam" id="PF22479">
    <property type="entry name" value="Pam3_gp18"/>
    <property type="match status" value="1"/>
</dbReference>
<comment type="caution">
    <text evidence="2">The sequence shown here is derived from an EMBL/GenBank/DDBJ whole genome shotgun (WGS) entry which is preliminary data.</text>
</comment>
<evidence type="ECO:0000259" key="1">
    <source>
        <dbReference type="Pfam" id="PF22479"/>
    </source>
</evidence>
<proteinExistence type="predicted"/>
<gene>
    <name evidence="2" type="ORF">IHV25_07260</name>
</gene>
<dbReference type="RefSeq" id="WP_192534459.1">
    <property type="nucleotide sequence ID" value="NZ_JACZHT010000005.1"/>
</dbReference>
<feature type="domain" description="Cyanophage baseplate Pam3 plug gp18" evidence="1">
    <location>
        <begin position="45"/>
        <end position="139"/>
    </location>
</feature>
<name>A0A8J6YMZ0_9PROT</name>